<gene>
    <name evidence="2" type="ORF">ACFOEI_17965</name>
</gene>
<evidence type="ECO:0000256" key="1">
    <source>
        <dbReference type="SAM" id="MobiDB-lite"/>
    </source>
</evidence>
<comment type="caution">
    <text evidence="2">The sequence shown here is derived from an EMBL/GenBank/DDBJ whole genome shotgun (WGS) entry which is preliminary data.</text>
</comment>
<protein>
    <submittedName>
        <fullName evidence="2">Tetratricopeptide repeat protein</fullName>
    </submittedName>
</protein>
<dbReference type="InterPro" id="IPR011990">
    <property type="entry name" value="TPR-like_helical_dom_sf"/>
</dbReference>
<dbReference type="Proteomes" id="UP001595640">
    <property type="component" value="Unassembled WGS sequence"/>
</dbReference>
<dbReference type="RefSeq" id="WP_019020746.1">
    <property type="nucleotide sequence ID" value="NZ_BMXD01000013.1"/>
</dbReference>
<dbReference type="InterPro" id="IPR006597">
    <property type="entry name" value="Sel1-like"/>
</dbReference>
<dbReference type="InterPro" id="IPR050767">
    <property type="entry name" value="Sel1_AlgK"/>
</dbReference>
<feature type="compositionally biased region" description="Low complexity" evidence="1">
    <location>
        <begin position="157"/>
        <end position="167"/>
    </location>
</feature>
<dbReference type="PANTHER" id="PTHR11102:SF160">
    <property type="entry name" value="ERAD-ASSOCIATED E3 UBIQUITIN-PROTEIN LIGASE COMPONENT HRD3"/>
    <property type="match status" value="1"/>
</dbReference>
<reference evidence="3" key="1">
    <citation type="journal article" date="2019" name="Int. J. Syst. Evol. Microbiol.">
        <title>The Global Catalogue of Microorganisms (GCM) 10K type strain sequencing project: providing services to taxonomists for standard genome sequencing and annotation.</title>
        <authorList>
            <consortium name="The Broad Institute Genomics Platform"/>
            <consortium name="The Broad Institute Genome Sequencing Center for Infectious Disease"/>
            <person name="Wu L."/>
            <person name="Ma J."/>
        </authorList>
    </citation>
    <scope>NUCLEOTIDE SEQUENCE [LARGE SCALE GENOMIC DNA]</scope>
    <source>
        <strain evidence="3">KCTC 12847</strain>
    </source>
</reference>
<evidence type="ECO:0000313" key="2">
    <source>
        <dbReference type="EMBL" id="MFC3293937.1"/>
    </source>
</evidence>
<dbReference type="Pfam" id="PF08238">
    <property type="entry name" value="Sel1"/>
    <property type="match status" value="2"/>
</dbReference>
<dbReference type="SUPFAM" id="SSF81901">
    <property type="entry name" value="HCP-like"/>
    <property type="match status" value="1"/>
</dbReference>
<evidence type="ECO:0000313" key="3">
    <source>
        <dbReference type="Proteomes" id="UP001595640"/>
    </source>
</evidence>
<proteinExistence type="predicted"/>
<sequence length="167" mass="18276">MEVTRIVGAFSFLLVLTTCMVGPVMSQTETNLAGAEQTGKYAEAFQQVEAEAKQGVPEAQYSLGRMYAFGQGVEKDMVTAVKWYRKAAEQGLAEAQYRMGEAYGAGDGVPQDYVHAYRWMEKAARNGEEKAQAAMQSYAEFMTGEQLKQARQDQAKKASSATSQSGQ</sequence>
<dbReference type="SMART" id="SM00671">
    <property type="entry name" value="SEL1"/>
    <property type="match status" value="2"/>
</dbReference>
<dbReference type="EMBL" id="JBHRUH010000034">
    <property type="protein sequence ID" value="MFC3293937.1"/>
    <property type="molecule type" value="Genomic_DNA"/>
</dbReference>
<dbReference type="Gene3D" id="1.25.40.10">
    <property type="entry name" value="Tetratricopeptide repeat domain"/>
    <property type="match status" value="1"/>
</dbReference>
<organism evidence="2 3">
    <name type="scientific">Modicisalibacter luteus</name>
    <dbReference type="NCBI Taxonomy" id="453962"/>
    <lineage>
        <taxon>Bacteria</taxon>
        <taxon>Pseudomonadati</taxon>
        <taxon>Pseudomonadota</taxon>
        <taxon>Gammaproteobacteria</taxon>
        <taxon>Oceanospirillales</taxon>
        <taxon>Halomonadaceae</taxon>
        <taxon>Modicisalibacter</taxon>
    </lineage>
</organism>
<dbReference type="PANTHER" id="PTHR11102">
    <property type="entry name" value="SEL-1-LIKE PROTEIN"/>
    <property type="match status" value="1"/>
</dbReference>
<name>A0ABV7M4T2_9GAMM</name>
<feature type="region of interest" description="Disordered" evidence="1">
    <location>
        <begin position="145"/>
        <end position="167"/>
    </location>
</feature>
<accession>A0ABV7M4T2</accession>
<keyword evidence="3" id="KW-1185">Reference proteome</keyword>